<dbReference type="Proteomes" id="UP000004986">
    <property type="component" value="Unassembled WGS sequence"/>
</dbReference>
<dbReference type="EMBL" id="AEAI01000654">
    <property type="protein sequence ID" value="EGH43277.1"/>
    <property type="molecule type" value="Genomic_DNA"/>
</dbReference>
<dbReference type="HOGENOM" id="CLU_2975988_0_0_6"/>
<evidence type="ECO:0000313" key="2">
    <source>
        <dbReference type="EMBL" id="EGH43277.1"/>
    </source>
</evidence>
<dbReference type="BioCyc" id="PSYR629263:G11X0-2303-MONOMER"/>
<accession>F3G877</accession>
<dbReference type="AlphaFoldDB" id="F3G877"/>
<protein>
    <submittedName>
        <fullName evidence="2">Uncharacterized protein</fullName>
    </submittedName>
</protein>
<comment type="caution">
    <text evidence="2">The sequence shown here is derived from an EMBL/GenBank/DDBJ whole genome shotgun (WGS) entry which is preliminary data.</text>
</comment>
<reference evidence="2 3" key="1">
    <citation type="journal article" date="2011" name="PLoS Pathog.">
        <title>Dynamic evolution of pathogenicity revealed by sequencing and comparative genomics of 19 Pseudomonas syringae isolates.</title>
        <authorList>
            <person name="Baltrus D.A."/>
            <person name="Nishimura M.T."/>
            <person name="Romanchuk A."/>
            <person name="Chang J.H."/>
            <person name="Mukhtar M.S."/>
            <person name="Cherkis K."/>
            <person name="Roach J."/>
            <person name="Grant S.R."/>
            <person name="Jones C.D."/>
            <person name="Dangl J.L."/>
        </authorList>
    </citation>
    <scope>NUCLEOTIDE SEQUENCE [LARGE SCALE GENOMIC DNA]</scope>
    <source>
        <strain evidence="2 3">1704B</strain>
    </source>
</reference>
<proteinExistence type="predicted"/>
<evidence type="ECO:0000256" key="1">
    <source>
        <dbReference type="SAM" id="MobiDB-lite"/>
    </source>
</evidence>
<gene>
    <name evidence="2" type="ORF">PSYPI_13139</name>
</gene>
<keyword evidence="3" id="KW-1185">Reference proteome</keyword>
<sequence length="58" mass="6488">MLGHGDPDKVLANSISNGWTGIFPEKVVSNVHPFTPRRQANGPDFYDQSWRTDTSDDL</sequence>
<organism evidence="2 3">
    <name type="scientific">Pseudomonas syringae pv. pisi str. 1704B</name>
    <dbReference type="NCBI Taxonomy" id="629263"/>
    <lineage>
        <taxon>Bacteria</taxon>
        <taxon>Pseudomonadati</taxon>
        <taxon>Pseudomonadota</taxon>
        <taxon>Gammaproteobacteria</taxon>
        <taxon>Pseudomonadales</taxon>
        <taxon>Pseudomonadaceae</taxon>
        <taxon>Pseudomonas</taxon>
        <taxon>Pseudomonas syringae</taxon>
    </lineage>
</organism>
<name>F3G877_PSESJ</name>
<evidence type="ECO:0000313" key="3">
    <source>
        <dbReference type="Proteomes" id="UP000004986"/>
    </source>
</evidence>
<feature type="region of interest" description="Disordered" evidence="1">
    <location>
        <begin position="34"/>
        <end position="58"/>
    </location>
</feature>